<evidence type="ECO:0000259" key="8">
    <source>
        <dbReference type="Pfam" id="PF25087"/>
    </source>
</evidence>
<dbReference type="Pfam" id="PF02879">
    <property type="entry name" value="PGM_PMM_II"/>
    <property type="match status" value="1"/>
</dbReference>
<evidence type="ECO:0000313" key="9">
    <source>
        <dbReference type="EMBL" id="CAB4877769.1"/>
    </source>
</evidence>
<dbReference type="Pfam" id="PF25087">
    <property type="entry name" value="GMPPB_C"/>
    <property type="match status" value="1"/>
</dbReference>
<feature type="domain" description="Nucleotidyl transferase" evidence="4">
    <location>
        <begin position="2"/>
        <end position="233"/>
    </location>
</feature>
<keyword evidence="3" id="KW-0597">Phosphoprotein</keyword>
<dbReference type="Gene3D" id="3.30.310.50">
    <property type="entry name" value="Alpha-D-phosphohexomutase, C-terminal domain"/>
    <property type="match status" value="1"/>
</dbReference>
<comment type="similarity">
    <text evidence="1">Belongs to the transferase hexapeptide repeat family.</text>
</comment>
<reference evidence="9" key="1">
    <citation type="submission" date="2020-05" db="EMBL/GenBank/DDBJ databases">
        <authorList>
            <person name="Chiriac C."/>
            <person name="Salcher M."/>
            <person name="Ghai R."/>
            <person name="Kavagutti S V."/>
        </authorList>
    </citation>
    <scope>NUCLEOTIDE SEQUENCE</scope>
</reference>
<sequence>MKAVIMAGGEGTRLRPLTSNAPKPMLPIANVPMMEHVINLLRTHGFDEIVVTVAFLANAIKTYFGDGSEFGVKMHYAHEAVPLGTAGSVGNARHLLDERFLVISGDVMTDIDLGAILKFHDEHNAVATIALTAVENPLDFGIVITREDGTIERFLEKPTWGQVFSDTINTGIYVLEPSIFDYIPEGRSVDFSSEVFPQLLAEGLPLYGAVAEGYWEDVGTLDAYLRAHKDVLDQKVQLEIPGFRVNDGIWLGEGAEVSPDATVTGPAVIGPGCKVEAGCRLGEYTVLGSNVRLLSDVHVERSVLHDNVYVGAGARLRGAVLGRSCSIRSNVRIDEGVVLGDSVFVGSGAVLNGDVKVYPFKTIEDGAVVNTSIVWESKGSRSLFGRDGVTGLANVDVTPELAVKLAMAHGTSLKKGTTVVTSRDSSRAARMLKRAIMAGLNAAGVDVLDLEVASVPVTRFLTRSPRAFAGVTVRLHHDDPSRVMIRFFETAGTDISEDGQRKIERLFQREDFRRVLAEEIGDIQYPPRALEEYTVALEATVETDAIRQHKFKLVVDYSYGATSLVMPTLLGKLGADVLAVNPYVSTSDRVAFDVDAAAERVAGLVRASGAHLGAIIDADGERLTLIDNEGRVLSHTEALLVFVDLVCDHLLGDTIALPVNVTQQASIMAAAHGVAVVPTKMSIAALMAAAMEPAVGFAADGAGGYILPGFLPAFDAAGALLKMLDLLARHDRSLAEVVAELPKVHITRESVVTPWEQKGLVMRSLVEMAGRDVVLVDGVKVVHDEGWALALPDPEEPVTHVWAEGSSDAEARRLAQEYARRIRQLLR</sequence>
<dbReference type="EMBL" id="CAFBLP010000025">
    <property type="protein sequence ID" value="CAB4877769.1"/>
    <property type="molecule type" value="Genomic_DNA"/>
</dbReference>
<evidence type="ECO:0000256" key="1">
    <source>
        <dbReference type="ARBA" id="ARBA00007274"/>
    </source>
</evidence>
<feature type="domain" description="Mannose-1-phosphate guanyltransferase C-terminal" evidence="8">
    <location>
        <begin position="264"/>
        <end position="367"/>
    </location>
</feature>
<comment type="similarity">
    <text evidence="2">Belongs to the phosphohexose mutase family.</text>
</comment>
<dbReference type="InterPro" id="IPR050486">
    <property type="entry name" value="Mannose-1P_guanyltransferase"/>
</dbReference>
<dbReference type="InterPro" id="IPR005835">
    <property type="entry name" value="NTP_transferase_dom"/>
</dbReference>
<dbReference type="InterPro" id="IPR011004">
    <property type="entry name" value="Trimer_LpxA-like_sf"/>
</dbReference>
<dbReference type="SUPFAM" id="SSF53738">
    <property type="entry name" value="Phosphoglucomutase, first 3 domains"/>
    <property type="match status" value="3"/>
</dbReference>
<dbReference type="GO" id="GO:0016868">
    <property type="term" value="F:intramolecular phosphotransferase activity"/>
    <property type="evidence" value="ECO:0007669"/>
    <property type="project" value="InterPro"/>
</dbReference>
<dbReference type="InterPro" id="IPR029044">
    <property type="entry name" value="Nucleotide-diphossugar_trans"/>
</dbReference>
<dbReference type="Gene3D" id="3.90.550.10">
    <property type="entry name" value="Spore Coat Polysaccharide Biosynthesis Protein SpsA, Chain A"/>
    <property type="match status" value="1"/>
</dbReference>
<protein>
    <submittedName>
        <fullName evidence="9">Unannotated protein</fullName>
    </submittedName>
</protein>
<name>A0A6J7EB47_9ZZZZ</name>
<dbReference type="GO" id="GO:0005975">
    <property type="term" value="P:carbohydrate metabolic process"/>
    <property type="evidence" value="ECO:0007669"/>
    <property type="project" value="InterPro"/>
</dbReference>
<dbReference type="Gene3D" id="3.40.120.10">
    <property type="entry name" value="Alpha-D-Glucose-1,6-Bisphosphate, subunit A, domain 3"/>
    <property type="match status" value="3"/>
</dbReference>
<dbReference type="InterPro" id="IPR056729">
    <property type="entry name" value="GMPPB_C"/>
</dbReference>
<proteinExistence type="inferred from homology"/>
<feature type="domain" description="Alpha-D-phosphohexomutase alpha/beta/alpha" evidence="5">
    <location>
        <begin position="382"/>
        <end position="513"/>
    </location>
</feature>
<evidence type="ECO:0000256" key="3">
    <source>
        <dbReference type="ARBA" id="ARBA00022553"/>
    </source>
</evidence>
<gene>
    <name evidence="9" type="ORF">UFOPK3376_01224</name>
</gene>
<evidence type="ECO:0000256" key="2">
    <source>
        <dbReference type="ARBA" id="ARBA00010231"/>
    </source>
</evidence>
<dbReference type="Gene3D" id="2.160.10.10">
    <property type="entry name" value="Hexapeptide repeat proteins"/>
    <property type="match status" value="2"/>
</dbReference>
<dbReference type="SUPFAM" id="SSF55957">
    <property type="entry name" value="Phosphoglucomutase, C-terminal domain"/>
    <property type="match status" value="1"/>
</dbReference>
<dbReference type="SUPFAM" id="SSF53448">
    <property type="entry name" value="Nucleotide-diphospho-sugar transferases"/>
    <property type="match status" value="1"/>
</dbReference>
<dbReference type="AlphaFoldDB" id="A0A6J7EB47"/>
<dbReference type="Pfam" id="PF02880">
    <property type="entry name" value="PGM_PMM_III"/>
    <property type="match status" value="1"/>
</dbReference>
<dbReference type="InterPro" id="IPR005846">
    <property type="entry name" value="A-D-PHexomutase_a/b/a-III"/>
</dbReference>
<evidence type="ECO:0000259" key="4">
    <source>
        <dbReference type="Pfam" id="PF00483"/>
    </source>
</evidence>
<feature type="domain" description="Alpha-D-phosphohexomutase alpha/beta/alpha" evidence="6">
    <location>
        <begin position="531"/>
        <end position="630"/>
    </location>
</feature>
<dbReference type="PANTHER" id="PTHR22572">
    <property type="entry name" value="SUGAR-1-PHOSPHATE GUANYL TRANSFERASE"/>
    <property type="match status" value="1"/>
</dbReference>
<dbReference type="CDD" id="cd04181">
    <property type="entry name" value="NTP_transferase"/>
    <property type="match status" value="1"/>
</dbReference>
<dbReference type="InterPro" id="IPR005845">
    <property type="entry name" value="A-D-PHexomutase_a/b/a-II"/>
</dbReference>
<evidence type="ECO:0000259" key="7">
    <source>
        <dbReference type="Pfam" id="PF02880"/>
    </source>
</evidence>
<dbReference type="SUPFAM" id="SSF51161">
    <property type="entry name" value="Trimeric LpxA-like enzymes"/>
    <property type="match status" value="1"/>
</dbReference>
<feature type="domain" description="Alpha-D-phosphohexomutase alpha/beta/alpha" evidence="7">
    <location>
        <begin position="647"/>
        <end position="743"/>
    </location>
</feature>
<dbReference type="Pfam" id="PF02878">
    <property type="entry name" value="PGM_PMM_I"/>
    <property type="match status" value="1"/>
</dbReference>
<organism evidence="9">
    <name type="scientific">freshwater metagenome</name>
    <dbReference type="NCBI Taxonomy" id="449393"/>
    <lineage>
        <taxon>unclassified sequences</taxon>
        <taxon>metagenomes</taxon>
        <taxon>ecological metagenomes</taxon>
    </lineage>
</organism>
<evidence type="ECO:0000259" key="6">
    <source>
        <dbReference type="Pfam" id="PF02879"/>
    </source>
</evidence>
<dbReference type="InterPro" id="IPR036900">
    <property type="entry name" value="A-D-PHexomutase_C_sf"/>
</dbReference>
<accession>A0A6J7EB47</accession>
<dbReference type="InterPro" id="IPR005844">
    <property type="entry name" value="A-D-PHexomutase_a/b/a-I"/>
</dbReference>
<dbReference type="InterPro" id="IPR016055">
    <property type="entry name" value="A-D-PHexomutase_a/b/a-I/II/III"/>
</dbReference>
<dbReference type="Pfam" id="PF00483">
    <property type="entry name" value="NTP_transferase"/>
    <property type="match status" value="1"/>
</dbReference>
<evidence type="ECO:0000259" key="5">
    <source>
        <dbReference type="Pfam" id="PF02878"/>
    </source>
</evidence>